<protein>
    <submittedName>
        <fullName evidence="9">Uncharacterized protein</fullName>
    </submittedName>
</protein>
<keyword evidence="11" id="KW-1185">Reference proteome</keyword>
<dbReference type="GO" id="GO:0005634">
    <property type="term" value="C:nucleus"/>
    <property type="evidence" value="ECO:0007669"/>
    <property type="project" value="TreeGrafter"/>
</dbReference>
<gene>
    <name evidence="8" type="ORF">PR001_g25191</name>
    <name evidence="7" type="ORF">PR002_g25477</name>
    <name evidence="9" type="ORF">PR003_g26540</name>
</gene>
<dbReference type="Pfam" id="PF13921">
    <property type="entry name" value="Myb_DNA-bind_6"/>
    <property type="match status" value="1"/>
</dbReference>
<feature type="compositionally biased region" description="Basic residues" evidence="3">
    <location>
        <begin position="7"/>
        <end position="17"/>
    </location>
</feature>
<evidence type="ECO:0000259" key="4">
    <source>
        <dbReference type="PROSITE" id="PS50090"/>
    </source>
</evidence>
<dbReference type="InterPro" id="IPR050560">
    <property type="entry name" value="MYB_TF"/>
</dbReference>
<evidence type="ECO:0000256" key="3">
    <source>
        <dbReference type="SAM" id="MobiDB-lite"/>
    </source>
</evidence>
<dbReference type="Gene3D" id="1.10.10.60">
    <property type="entry name" value="Homeodomain-like"/>
    <property type="match status" value="3"/>
</dbReference>
<dbReference type="SMART" id="SM00717">
    <property type="entry name" value="SANT"/>
    <property type="match status" value="3"/>
</dbReference>
<evidence type="ECO:0000256" key="2">
    <source>
        <dbReference type="ARBA" id="ARBA00023125"/>
    </source>
</evidence>
<sequence length="454" mass="49974">MELRYSPYRKKNSRKPKATNGVGDRPRNNNKWTPEEDSLLRDGVCKFGGKKWSAISELIADRSPEDCNKRWNKLQSFDTVVKRSWTEAEDVQMLNLVRKYGATKWAVIASYLPDRNGKQCRERWHNQLNPAIKKTPWTEQEDATIVRLQAKLGNSWAKITSHLSGRTDNAVKNHWYSSLKSVAKLPSSDAAWSQDGLSAPRKKSKKKSRRAKARGRKKVAVKLQATASDEVDEVGGDSIELLDLIAPVSAPSDDSPTTSITASVTEAAKSGSLSPDSVSNVENLGLYAQSYKDGMLRAQAVIDNVLDPMGMGGTYSDNYCSLQYDPDTCVADMTPGFSISSWSASDDELYCYLTSNDPRPIDPTSPAQPPFGWDELLYDSLYDVCGNGGLQTTATMESSGWMLSTPLSEAVGTSTTAPSVPLTIDDVKREAPPLECCFVQEFPICTAPQFGVEL</sequence>
<dbReference type="Proteomes" id="UP000429607">
    <property type="component" value="Unassembled WGS sequence"/>
</dbReference>
<feature type="domain" description="SANT" evidence="5">
    <location>
        <begin position="29"/>
        <end position="67"/>
    </location>
</feature>
<dbReference type="InterPro" id="IPR009057">
    <property type="entry name" value="Homeodomain-like_sf"/>
</dbReference>
<dbReference type="InterPro" id="IPR017884">
    <property type="entry name" value="SANT_dom"/>
</dbReference>
<dbReference type="PROSITE" id="PS51294">
    <property type="entry name" value="HTH_MYB"/>
    <property type="match status" value="3"/>
</dbReference>
<dbReference type="AlphaFoldDB" id="A0A6A4C7C1"/>
<dbReference type="EMBL" id="QXFV01003386">
    <property type="protein sequence ID" value="KAE8977219.1"/>
    <property type="molecule type" value="Genomic_DNA"/>
</dbReference>
<dbReference type="InterPro" id="IPR017930">
    <property type="entry name" value="Myb_dom"/>
</dbReference>
<organism evidence="9 11">
    <name type="scientific">Phytophthora rubi</name>
    <dbReference type="NCBI Taxonomy" id="129364"/>
    <lineage>
        <taxon>Eukaryota</taxon>
        <taxon>Sar</taxon>
        <taxon>Stramenopiles</taxon>
        <taxon>Oomycota</taxon>
        <taxon>Peronosporomycetes</taxon>
        <taxon>Peronosporales</taxon>
        <taxon>Peronosporaceae</taxon>
        <taxon>Phytophthora</taxon>
    </lineage>
</organism>
<keyword evidence="1" id="KW-0677">Repeat</keyword>
<dbReference type="Proteomes" id="UP000434957">
    <property type="component" value="Unassembled WGS sequence"/>
</dbReference>
<dbReference type="PROSITE" id="PS50090">
    <property type="entry name" value="MYB_LIKE"/>
    <property type="match status" value="3"/>
</dbReference>
<evidence type="ECO:0000313" key="12">
    <source>
        <dbReference type="Proteomes" id="UP000435112"/>
    </source>
</evidence>
<dbReference type="FunFam" id="1.10.10.60:FF:000010">
    <property type="entry name" value="Transcriptional activator Myb isoform A"/>
    <property type="match status" value="1"/>
</dbReference>
<feature type="region of interest" description="Disordered" evidence="3">
    <location>
        <begin position="1"/>
        <end position="35"/>
    </location>
</feature>
<evidence type="ECO:0000313" key="10">
    <source>
        <dbReference type="Proteomes" id="UP000429607"/>
    </source>
</evidence>
<evidence type="ECO:0000313" key="7">
    <source>
        <dbReference type="EMBL" id="KAE8975868.1"/>
    </source>
</evidence>
<dbReference type="Proteomes" id="UP000435112">
    <property type="component" value="Unassembled WGS sequence"/>
</dbReference>
<dbReference type="GO" id="GO:0000981">
    <property type="term" value="F:DNA-binding transcription factor activity, RNA polymerase II-specific"/>
    <property type="evidence" value="ECO:0007669"/>
    <property type="project" value="TreeGrafter"/>
</dbReference>
<dbReference type="PROSITE" id="PS51293">
    <property type="entry name" value="SANT"/>
    <property type="match status" value="1"/>
</dbReference>
<dbReference type="CDD" id="cd00167">
    <property type="entry name" value="SANT"/>
    <property type="match status" value="3"/>
</dbReference>
<name>A0A6A4C7C1_9STRA</name>
<feature type="region of interest" description="Disordered" evidence="3">
    <location>
        <begin position="190"/>
        <end position="217"/>
    </location>
</feature>
<feature type="domain" description="HTH myb-type" evidence="6">
    <location>
        <begin position="133"/>
        <end position="183"/>
    </location>
</feature>
<evidence type="ECO:0000313" key="8">
    <source>
        <dbReference type="EMBL" id="KAE8977219.1"/>
    </source>
</evidence>
<feature type="domain" description="HTH myb-type" evidence="6">
    <location>
        <begin position="79"/>
        <end position="132"/>
    </location>
</feature>
<keyword evidence="2" id="KW-0238">DNA-binding</keyword>
<evidence type="ECO:0000313" key="9">
    <source>
        <dbReference type="EMBL" id="KAE9285587.1"/>
    </source>
</evidence>
<evidence type="ECO:0000259" key="5">
    <source>
        <dbReference type="PROSITE" id="PS51293"/>
    </source>
</evidence>
<dbReference type="InterPro" id="IPR001005">
    <property type="entry name" value="SANT/Myb"/>
</dbReference>
<feature type="domain" description="Myb-like" evidence="4">
    <location>
        <begin position="24"/>
        <end position="75"/>
    </location>
</feature>
<dbReference type="GO" id="GO:0000978">
    <property type="term" value="F:RNA polymerase II cis-regulatory region sequence-specific DNA binding"/>
    <property type="evidence" value="ECO:0007669"/>
    <property type="project" value="TreeGrafter"/>
</dbReference>
<reference evidence="9 11" key="1">
    <citation type="submission" date="2018-08" db="EMBL/GenBank/DDBJ databases">
        <title>Genomic investigation of the strawberry pathogen Phytophthora fragariae indicates pathogenicity is determined by transcriptional variation in three key races.</title>
        <authorList>
            <person name="Adams T.M."/>
            <person name="Armitage A.D."/>
            <person name="Sobczyk M.K."/>
            <person name="Bates H.J."/>
            <person name="Dunwell J.M."/>
            <person name="Nellist C.F."/>
            <person name="Harrison R.J."/>
        </authorList>
    </citation>
    <scope>NUCLEOTIDE SEQUENCE [LARGE SCALE GENOMIC DNA]</scope>
    <source>
        <strain evidence="8 10">SCRP249</strain>
        <strain evidence="7 12">SCRP324</strain>
        <strain evidence="9 11">SCRP333</strain>
    </source>
</reference>
<comment type="caution">
    <text evidence="9">The sequence shown here is derived from an EMBL/GenBank/DDBJ whole genome shotgun (WGS) entry which is preliminary data.</text>
</comment>
<feature type="domain" description="Myb-like" evidence="4">
    <location>
        <begin position="82"/>
        <end position="128"/>
    </location>
</feature>
<accession>A0A6A4C7C1</accession>
<dbReference type="EMBL" id="QXFU01003378">
    <property type="protein sequence ID" value="KAE8975868.1"/>
    <property type="molecule type" value="Genomic_DNA"/>
</dbReference>
<evidence type="ECO:0000256" key="1">
    <source>
        <dbReference type="ARBA" id="ARBA00022737"/>
    </source>
</evidence>
<evidence type="ECO:0000259" key="6">
    <source>
        <dbReference type="PROSITE" id="PS51294"/>
    </source>
</evidence>
<feature type="compositionally biased region" description="Basic residues" evidence="3">
    <location>
        <begin position="200"/>
        <end position="217"/>
    </location>
</feature>
<dbReference type="Pfam" id="PF00249">
    <property type="entry name" value="Myb_DNA-binding"/>
    <property type="match status" value="1"/>
</dbReference>
<dbReference type="EMBL" id="QXFT01003459">
    <property type="protein sequence ID" value="KAE9285587.1"/>
    <property type="molecule type" value="Genomic_DNA"/>
</dbReference>
<evidence type="ECO:0000313" key="11">
    <source>
        <dbReference type="Proteomes" id="UP000434957"/>
    </source>
</evidence>
<dbReference type="OrthoDB" id="2143914at2759"/>
<feature type="domain" description="HTH myb-type" evidence="6">
    <location>
        <begin position="31"/>
        <end position="78"/>
    </location>
</feature>
<proteinExistence type="predicted"/>
<dbReference type="PANTHER" id="PTHR45614">
    <property type="entry name" value="MYB PROTEIN-RELATED"/>
    <property type="match status" value="1"/>
</dbReference>
<dbReference type="SUPFAM" id="SSF46689">
    <property type="entry name" value="Homeodomain-like"/>
    <property type="match status" value="2"/>
</dbReference>
<feature type="domain" description="Myb-like" evidence="4">
    <location>
        <begin position="129"/>
        <end position="179"/>
    </location>
</feature>
<dbReference type="PANTHER" id="PTHR45614:SF274">
    <property type="entry name" value="MYB-LIKE DNA-BINDING PROTEIN"/>
    <property type="match status" value="1"/>
</dbReference>